<dbReference type="Gene3D" id="3.30.390.30">
    <property type="match status" value="1"/>
</dbReference>
<dbReference type="RefSeq" id="WP_234754911.1">
    <property type="nucleotide sequence ID" value="NZ_BAAAWN010000001.1"/>
</dbReference>
<accession>A0ABV5Y1G2</accession>
<dbReference type="InterPro" id="IPR023753">
    <property type="entry name" value="FAD/NAD-binding_dom"/>
</dbReference>
<dbReference type="Pfam" id="PF14759">
    <property type="entry name" value="Reductase_C"/>
    <property type="match status" value="1"/>
</dbReference>
<name>A0ABV5Y1G2_ARTRM</name>
<organism evidence="7 8">
    <name type="scientific">Arthrobacter ramosus</name>
    <dbReference type="NCBI Taxonomy" id="1672"/>
    <lineage>
        <taxon>Bacteria</taxon>
        <taxon>Bacillati</taxon>
        <taxon>Actinomycetota</taxon>
        <taxon>Actinomycetes</taxon>
        <taxon>Micrococcales</taxon>
        <taxon>Micrococcaceae</taxon>
        <taxon>Arthrobacter</taxon>
    </lineage>
</organism>
<dbReference type="SUPFAM" id="SSF51905">
    <property type="entry name" value="FAD/NAD(P)-binding domain"/>
    <property type="match status" value="1"/>
</dbReference>
<dbReference type="SUPFAM" id="SSF55424">
    <property type="entry name" value="FAD/NAD-linked reductases, dimerisation (C-terminal) domain"/>
    <property type="match status" value="1"/>
</dbReference>
<feature type="domain" description="Reductase C-terminal" evidence="6">
    <location>
        <begin position="322"/>
        <end position="390"/>
    </location>
</feature>
<evidence type="ECO:0000256" key="1">
    <source>
        <dbReference type="ARBA" id="ARBA00001974"/>
    </source>
</evidence>
<feature type="domain" description="FAD/NAD(P)-binding" evidence="5">
    <location>
        <begin position="3"/>
        <end position="301"/>
    </location>
</feature>
<dbReference type="PRINTS" id="PR00368">
    <property type="entry name" value="FADPNR"/>
</dbReference>
<keyword evidence="3" id="KW-0274">FAD</keyword>
<proteinExistence type="predicted"/>
<evidence type="ECO:0000259" key="5">
    <source>
        <dbReference type="Pfam" id="PF07992"/>
    </source>
</evidence>
<dbReference type="EMBL" id="JBHMBC010000018">
    <property type="protein sequence ID" value="MFB9820270.1"/>
    <property type="molecule type" value="Genomic_DNA"/>
</dbReference>
<dbReference type="InterPro" id="IPR016156">
    <property type="entry name" value="FAD/NAD-linked_Rdtase_dimer_sf"/>
</dbReference>
<evidence type="ECO:0000256" key="4">
    <source>
        <dbReference type="ARBA" id="ARBA00023002"/>
    </source>
</evidence>
<evidence type="ECO:0000256" key="3">
    <source>
        <dbReference type="ARBA" id="ARBA00022827"/>
    </source>
</evidence>
<protein>
    <submittedName>
        <fullName evidence="7">NAD(P)/FAD-dependent oxidoreductase</fullName>
    </submittedName>
</protein>
<dbReference type="Pfam" id="PF07992">
    <property type="entry name" value="Pyr_redox_2"/>
    <property type="match status" value="1"/>
</dbReference>
<dbReference type="PANTHER" id="PTHR43557:SF2">
    <property type="entry name" value="RIESKE DOMAIN-CONTAINING PROTEIN-RELATED"/>
    <property type="match status" value="1"/>
</dbReference>
<reference evidence="7 8" key="1">
    <citation type="submission" date="2024-09" db="EMBL/GenBank/DDBJ databases">
        <authorList>
            <person name="Sun Q."/>
            <person name="Mori K."/>
        </authorList>
    </citation>
    <scope>NUCLEOTIDE SEQUENCE [LARGE SCALE GENOMIC DNA]</scope>
    <source>
        <strain evidence="7 8">JCM 1334</strain>
    </source>
</reference>
<keyword evidence="8" id="KW-1185">Reference proteome</keyword>
<comment type="cofactor">
    <cofactor evidence="1">
        <name>FAD</name>
        <dbReference type="ChEBI" id="CHEBI:57692"/>
    </cofactor>
</comment>
<keyword evidence="4" id="KW-0560">Oxidoreductase</keyword>
<dbReference type="Gene3D" id="3.50.50.60">
    <property type="entry name" value="FAD/NAD(P)-binding domain"/>
    <property type="match status" value="2"/>
</dbReference>
<evidence type="ECO:0000313" key="7">
    <source>
        <dbReference type="EMBL" id="MFB9820270.1"/>
    </source>
</evidence>
<dbReference type="InterPro" id="IPR036188">
    <property type="entry name" value="FAD/NAD-bd_sf"/>
</dbReference>
<dbReference type="InterPro" id="IPR050446">
    <property type="entry name" value="FAD-oxidoreductase/Apoptosis"/>
</dbReference>
<evidence type="ECO:0000313" key="8">
    <source>
        <dbReference type="Proteomes" id="UP001589702"/>
    </source>
</evidence>
<evidence type="ECO:0000256" key="2">
    <source>
        <dbReference type="ARBA" id="ARBA00022630"/>
    </source>
</evidence>
<comment type="caution">
    <text evidence="7">The sequence shown here is derived from an EMBL/GenBank/DDBJ whole genome shotgun (WGS) entry which is preliminary data.</text>
</comment>
<dbReference type="Proteomes" id="UP001589702">
    <property type="component" value="Unassembled WGS sequence"/>
</dbReference>
<sequence length="404" mass="43300">MKTIVIAGSSVAGLSAARELRQGGFGGRLLTVDRDPHVPYRRPEVSKGLLSGALPAGKVAMGWADELRAERISGGLEGLDLERRTIRGIHADGRPFAEQYDGLVIATGTMARPSPFAKLGGVHSLRTWADSHNMRGDLAEAQRVVIVGGGFIGLEVASVARKLGKEVTVIEPMEAPLVHILGQTFSAALQAKHENEGVRFVLGQTVRELEGHASGSIRRVHLSNGDSLDADVVLVAIGSVPAVDWLLDSSLDVERGLVCDTTCSVAGTEDVVAAGDIALWHNPLYERLMRVEHWTNAVEQGTYAAKRLLGTHDAGGFVSAPYFWSEQYGSRIQSIGSNLGHDQAVVLDDDPERLFVAYLKEGRLLSVAGMAAGASIFQFRNLVLERAPIHDVTAHFASLRQPAS</sequence>
<gene>
    <name evidence="7" type="ORF">ACFFP1_12280</name>
</gene>
<dbReference type="InterPro" id="IPR028202">
    <property type="entry name" value="Reductase_C"/>
</dbReference>
<keyword evidence="2" id="KW-0285">Flavoprotein</keyword>
<dbReference type="PRINTS" id="PR00411">
    <property type="entry name" value="PNDRDTASEI"/>
</dbReference>
<dbReference type="PANTHER" id="PTHR43557">
    <property type="entry name" value="APOPTOSIS-INDUCING FACTOR 1"/>
    <property type="match status" value="1"/>
</dbReference>
<evidence type="ECO:0000259" key="6">
    <source>
        <dbReference type="Pfam" id="PF14759"/>
    </source>
</evidence>